<accession>A0A6L2J199</accession>
<evidence type="ECO:0000256" key="2">
    <source>
        <dbReference type="SAM" id="Phobius"/>
    </source>
</evidence>
<organism evidence="3">
    <name type="scientific">Tanacetum cinerariifolium</name>
    <name type="common">Dalmatian daisy</name>
    <name type="synonym">Chrysanthemum cinerariifolium</name>
    <dbReference type="NCBI Taxonomy" id="118510"/>
    <lineage>
        <taxon>Eukaryota</taxon>
        <taxon>Viridiplantae</taxon>
        <taxon>Streptophyta</taxon>
        <taxon>Embryophyta</taxon>
        <taxon>Tracheophyta</taxon>
        <taxon>Spermatophyta</taxon>
        <taxon>Magnoliopsida</taxon>
        <taxon>eudicotyledons</taxon>
        <taxon>Gunneridae</taxon>
        <taxon>Pentapetalae</taxon>
        <taxon>asterids</taxon>
        <taxon>campanulids</taxon>
        <taxon>Asterales</taxon>
        <taxon>Asteraceae</taxon>
        <taxon>Asteroideae</taxon>
        <taxon>Anthemideae</taxon>
        <taxon>Anthemidinae</taxon>
        <taxon>Tanacetum</taxon>
    </lineage>
</organism>
<sequence>MADNPNSSHAPPNPFSSIISKFTDVFNNFRFPPPPVKVDTVAGDDVAEEKPVSIRYPDASGVDVAQVKVESGEVQHVTNPAVMWQVYAIGGFFLLKWAVARWKEQRAKKKPSDEDSPPPTAAETNE</sequence>
<keyword evidence="2" id="KW-1133">Transmembrane helix</keyword>
<keyword evidence="2" id="KW-0472">Membrane</keyword>
<keyword evidence="2" id="KW-0812">Transmembrane</keyword>
<feature type="region of interest" description="Disordered" evidence="1">
    <location>
        <begin position="105"/>
        <end position="126"/>
    </location>
</feature>
<proteinExistence type="predicted"/>
<comment type="caution">
    <text evidence="3">The sequence shown here is derived from an EMBL/GenBank/DDBJ whole genome shotgun (WGS) entry which is preliminary data.</text>
</comment>
<dbReference type="PANTHER" id="PTHR36374">
    <property type="entry name" value="OS01G0969000 PROTEIN"/>
    <property type="match status" value="1"/>
</dbReference>
<keyword evidence="3" id="KW-0396">Initiation factor</keyword>
<name>A0A6L2J199_TANCI</name>
<dbReference type="AlphaFoldDB" id="A0A6L2J199"/>
<dbReference type="GO" id="GO:0003743">
    <property type="term" value="F:translation initiation factor activity"/>
    <property type="evidence" value="ECO:0007669"/>
    <property type="project" value="UniProtKB-KW"/>
</dbReference>
<protein>
    <submittedName>
        <fullName evidence="3">Translation initiation factor IF-2 like</fullName>
    </submittedName>
</protein>
<feature type="transmembrane region" description="Helical" evidence="2">
    <location>
        <begin position="81"/>
        <end position="100"/>
    </location>
</feature>
<dbReference type="PANTHER" id="PTHR36374:SF1">
    <property type="entry name" value="OS01G0969000 PROTEIN"/>
    <property type="match status" value="1"/>
</dbReference>
<gene>
    <name evidence="3" type="ORF">Tci_002215</name>
</gene>
<dbReference type="GO" id="GO:0009507">
    <property type="term" value="C:chloroplast"/>
    <property type="evidence" value="ECO:0007669"/>
    <property type="project" value="TreeGrafter"/>
</dbReference>
<dbReference type="EMBL" id="BKCJ010000140">
    <property type="protein sequence ID" value="GEU30237.1"/>
    <property type="molecule type" value="Genomic_DNA"/>
</dbReference>
<keyword evidence="3" id="KW-0648">Protein biosynthesis</keyword>
<reference evidence="3" key="1">
    <citation type="journal article" date="2019" name="Sci. Rep.">
        <title>Draft genome of Tanacetum cinerariifolium, the natural source of mosquito coil.</title>
        <authorList>
            <person name="Yamashiro T."/>
            <person name="Shiraishi A."/>
            <person name="Satake H."/>
            <person name="Nakayama K."/>
        </authorList>
    </citation>
    <scope>NUCLEOTIDE SEQUENCE</scope>
</reference>
<evidence type="ECO:0000256" key="1">
    <source>
        <dbReference type="SAM" id="MobiDB-lite"/>
    </source>
</evidence>
<evidence type="ECO:0000313" key="3">
    <source>
        <dbReference type="EMBL" id="GEU30237.1"/>
    </source>
</evidence>